<feature type="region of interest" description="Disordered" evidence="1">
    <location>
        <begin position="894"/>
        <end position="922"/>
    </location>
</feature>
<evidence type="ECO:0000256" key="1">
    <source>
        <dbReference type="SAM" id="MobiDB-lite"/>
    </source>
</evidence>
<feature type="compositionally biased region" description="Polar residues" evidence="1">
    <location>
        <begin position="548"/>
        <end position="562"/>
    </location>
</feature>
<proteinExistence type="predicted"/>
<protein>
    <recommendedName>
        <fullName evidence="4">BTB domain-containing protein</fullName>
    </recommendedName>
</protein>
<gene>
    <name evidence="2" type="ORF">VSDG_09898</name>
</gene>
<feature type="compositionally biased region" description="Basic and acidic residues" evidence="1">
    <location>
        <begin position="164"/>
        <end position="173"/>
    </location>
</feature>
<dbReference type="Proteomes" id="UP000284375">
    <property type="component" value="Unassembled WGS sequence"/>
</dbReference>
<evidence type="ECO:0008006" key="4">
    <source>
        <dbReference type="Google" id="ProtNLM"/>
    </source>
</evidence>
<sequence length="1021" mass="112156">MDTWSRRWPRQSPSHLLSSSPTSSSSQDDLRLDRARAQMRYSGQEADRQRLKSCIQRLRAARVPGSDPGSVDRAFEEFARVRDEARNAARALLVTPKRPGGRGRFQSRGARGRNGSVQETVERLEMLSITHRNSPSSGNDVDGLMAAFGDMGIADATGAGRPRSKTDEGEGRGEGGCVRPAWLATVRDWKAAIQKLLDSHRISLAGLCRVYERDAAPEMVERIINDPNLRAEMIQRMKTTTKALLVPNEYARASTYWPMHERRFRNYDTLKEAVLEVDRLLRLGEAGVEDGDRPVKEYVVVGHGDAMLEFANLDSYDSPVLRFRVSSHMLAETSPIFKAVFQGQFSHPRVLDRDLRELDGQVPRGPPPFVTCPDGTEVKLYSMPQLELNREESLAVLLYAAHMQNDKVPREVSFAQFTAIAEVCLRYQCTSPLEVVVEHRWLPAWMHMATEDQPDGLLLISYAFGLRRIFTRMSKSAVLNIADEDELRAKSWPDGLKEKIWAVRTARMAQVHAACSEAIQEYFRPPTGHGSDAQGTADLCCKGSPLSPSSCPNVSASPTTLQLKKPPPPPPSHVSLFSLTSTPRCPRGSHWCDATNLGWLLLALNELQLLWTAITPAALPCEQATNPPRTQAPRSLAQLLDALRSIPSPPQSVHPGGSGVCDPAPVFRAAVNDVYNSISGLTLFDVDGKRHGWALSKRYANGPQSNLKIPLGTFGRMTLDDGQVAPVHMANHVDDDDALETTVASRGNCSEDSDIGIGDDDDDDDDGIWTYHPPVAFAPDESVCLRIMSSVNNFDDLHAVAVANRTFYSAFKQNELVLMRRLVKSKRRQTLSILLADNGGPLSSGTERHDQDKALLRVKEDMATATATLTIGSESAGQSTSDERHDYMADGHFQGQQQQHTDGSMGSKGGVSLHGQSLADTGDVHPMTEEEARQILWPDQPPDPRHHDGTVGYATANGERAPPQPPPLRLAAPVPREEGGGEKFLAGELAVVQAVEEKALVVLGDKNLRGELDCRRGITSG</sequence>
<reference evidence="2 3" key="1">
    <citation type="submission" date="2015-09" db="EMBL/GenBank/DDBJ databases">
        <title>Host preference determinants of Valsa canker pathogens revealed by comparative genomics.</title>
        <authorList>
            <person name="Yin Z."/>
            <person name="Huang L."/>
        </authorList>
    </citation>
    <scope>NUCLEOTIDE SEQUENCE [LARGE SCALE GENOMIC DNA]</scope>
    <source>
        <strain evidence="2 3">YSFL</strain>
    </source>
</reference>
<feature type="region of interest" description="Disordered" evidence="1">
    <location>
        <begin position="96"/>
        <end position="117"/>
    </location>
</feature>
<dbReference type="STRING" id="252740.A0A423V8Z5"/>
<comment type="caution">
    <text evidence="2">The sequence shown here is derived from an EMBL/GenBank/DDBJ whole genome shotgun (WGS) entry which is preliminary data.</text>
</comment>
<feature type="region of interest" description="Disordered" evidence="1">
    <location>
        <begin position="937"/>
        <end position="968"/>
    </location>
</feature>
<feature type="region of interest" description="Disordered" evidence="1">
    <location>
        <begin position="548"/>
        <end position="572"/>
    </location>
</feature>
<feature type="region of interest" description="Disordered" evidence="1">
    <location>
        <begin position="1"/>
        <end position="48"/>
    </location>
</feature>
<feature type="region of interest" description="Disordered" evidence="1">
    <location>
        <begin position="155"/>
        <end position="175"/>
    </location>
</feature>
<feature type="compositionally biased region" description="Low complexity" evidence="1">
    <location>
        <begin position="12"/>
        <end position="27"/>
    </location>
</feature>
<evidence type="ECO:0000313" key="2">
    <source>
        <dbReference type="EMBL" id="ROV87289.1"/>
    </source>
</evidence>
<evidence type="ECO:0000313" key="3">
    <source>
        <dbReference type="Proteomes" id="UP000284375"/>
    </source>
</evidence>
<feature type="compositionally biased region" description="Polar residues" evidence="1">
    <location>
        <begin position="894"/>
        <end position="904"/>
    </location>
</feature>
<dbReference type="AlphaFoldDB" id="A0A423V8Z5"/>
<dbReference type="OrthoDB" id="5376710at2759"/>
<dbReference type="EMBL" id="LJZO01000087">
    <property type="protein sequence ID" value="ROV87289.1"/>
    <property type="molecule type" value="Genomic_DNA"/>
</dbReference>
<organism evidence="2 3">
    <name type="scientific">Cytospora chrysosperma</name>
    <name type="common">Cytospora canker fungus</name>
    <name type="synonym">Sphaeria chrysosperma</name>
    <dbReference type="NCBI Taxonomy" id="252740"/>
    <lineage>
        <taxon>Eukaryota</taxon>
        <taxon>Fungi</taxon>
        <taxon>Dikarya</taxon>
        <taxon>Ascomycota</taxon>
        <taxon>Pezizomycotina</taxon>
        <taxon>Sordariomycetes</taxon>
        <taxon>Sordariomycetidae</taxon>
        <taxon>Diaporthales</taxon>
        <taxon>Cytosporaceae</taxon>
        <taxon>Cytospora</taxon>
    </lineage>
</organism>
<keyword evidence="3" id="KW-1185">Reference proteome</keyword>
<accession>A0A423V8Z5</accession>
<name>A0A423V8Z5_CYTCH</name>